<keyword evidence="2" id="KW-1185">Reference proteome</keyword>
<dbReference type="InterPro" id="IPR018114">
    <property type="entry name" value="TRYPSIN_HIS"/>
</dbReference>
<sequence length="430" mass="49148">MKKENVLTIAPQSEEERALKHKKLIKFYHEFYGDEKKIGKLKEIVENYESEENEEEENSINWQILQEQQIGGQQQSGPSILNIAICLYSYEAQQPQELSFTKNEGLDILTHSNYIYVLGSNSSGNTFNNSNPIGFSPCTLNGSSFMPWWTQANITLTGMRIGSGGLEINFTDPENKKFNEYVAAAFEFYNLRDAYFLENSDWILENSKIRRKRNAYAIMDGEDALKDEARFFAQIVKETNGRLIYICGGTVIFARYIITAAHCVRNLTESEIVVFVDSIKIYHGTYTKIEKIISHKKADISILYTVDELPPECQIKISERAERQLEVGQFFGFGVIYKNNRIVFPPYLQKKSANIISIADQKHVFFTDGNFTIADSGGPIIWDEAGERVVGGIYLGEAEAEGEGRKFTIRKFLRGSNFFKWVLNQVYLET</sequence>
<dbReference type="AlphaFoldDB" id="A0A1I8C240"/>
<dbReference type="SMART" id="SM00020">
    <property type="entry name" value="Tryp_SPc"/>
    <property type="match status" value="1"/>
</dbReference>
<dbReference type="GO" id="GO:0004252">
    <property type="term" value="F:serine-type endopeptidase activity"/>
    <property type="evidence" value="ECO:0007669"/>
    <property type="project" value="InterPro"/>
</dbReference>
<organism evidence="2 3">
    <name type="scientific">Meloidogyne hapla</name>
    <name type="common">Root-knot nematode worm</name>
    <dbReference type="NCBI Taxonomy" id="6305"/>
    <lineage>
        <taxon>Eukaryota</taxon>
        <taxon>Metazoa</taxon>
        <taxon>Ecdysozoa</taxon>
        <taxon>Nematoda</taxon>
        <taxon>Chromadorea</taxon>
        <taxon>Rhabditida</taxon>
        <taxon>Tylenchina</taxon>
        <taxon>Tylenchomorpha</taxon>
        <taxon>Tylenchoidea</taxon>
        <taxon>Meloidogynidae</taxon>
        <taxon>Meloidogyninae</taxon>
        <taxon>Meloidogyne</taxon>
    </lineage>
</organism>
<dbReference type="InterPro" id="IPR001254">
    <property type="entry name" value="Trypsin_dom"/>
</dbReference>
<dbReference type="InterPro" id="IPR051333">
    <property type="entry name" value="CLIP_Serine_Protease"/>
</dbReference>
<reference evidence="3" key="1">
    <citation type="submission" date="2016-11" db="UniProtKB">
        <authorList>
            <consortium name="WormBaseParasite"/>
        </authorList>
    </citation>
    <scope>IDENTIFICATION</scope>
</reference>
<dbReference type="SUPFAM" id="SSF50044">
    <property type="entry name" value="SH3-domain"/>
    <property type="match status" value="1"/>
</dbReference>
<evidence type="ECO:0000313" key="2">
    <source>
        <dbReference type="Proteomes" id="UP000095281"/>
    </source>
</evidence>
<dbReference type="PANTHER" id="PTHR24260">
    <property type="match status" value="1"/>
</dbReference>
<evidence type="ECO:0000259" key="1">
    <source>
        <dbReference type="PROSITE" id="PS50240"/>
    </source>
</evidence>
<dbReference type="InterPro" id="IPR043504">
    <property type="entry name" value="Peptidase_S1_PA_chymotrypsin"/>
</dbReference>
<dbReference type="InterPro" id="IPR036028">
    <property type="entry name" value="SH3-like_dom_sf"/>
</dbReference>
<proteinExistence type="predicted"/>
<evidence type="ECO:0000313" key="3">
    <source>
        <dbReference type="WBParaSite" id="MhA1_Contig96.frz3.gene9"/>
    </source>
</evidence>
<dbReference type="PROSITE" id="PS00134">
    <property type="entry name" value="TRYPSIN_HIS"/>
    <property type="match status" value="1"/>
</dbReference>
<feature type="domain" description="Peptidase S1" evidence="1">
    <location>
        <begin position="218"/>
        <end position="427"/>
    </location>
</feature>
<protein>
    <submittedName>
        <fullName evidence="3">Peptidase S1 domain-containing protein</fullName>
    </submittedName>
</protein>
<dbReference type="PROSITE" id="PS50240">
    <property type="entry name" value="TRYPSIN_DOM"/>
    <property type="match status" value="1"/>
</dbReference>
<dbReference type="Pfam" id="PF00089">
    <property type="entry name" value="Trypsin"/>
    <property type="match status" value="1"/>
</dbReference>
<dbReference type="GO" id="GO:0006508">
    <property type="term" value="P:proteolysis"/>
    <property type="evidence" value="ECO:0007669"/>
    <property type="project" value="InterPro"/>
</dbReference>
<dbReference type="PANTHER" id="PTHR24260:SF136">
    <property type="entry name" value="GH08193P-RELATED"/>
    <property type="match status" value="1"/>
</dbReference>
<name>A0A1I8C240_MELHA</name>
<dbReference type="SUPFAM" id="SSF50494">
    <property type="entry name" value="Trypsin-like serine proteases"/>
    <property type="match status" value="1"/>
</dbReference>
<accession>A0A1I8C240</accession>
<dbReference type="Proteomes" id="UP000095281">
    <property type="component" value="Unplaced"/>
</dbReference>
<dbReference type="Gene3D" id="2.40.10.10">
    <property type="entry name" value="Trypsin-like serine proteases"/>
    <property type="match status" value="1"/>
</dbReference>
<dbReference type="Gene3D" id="2.30.30.40">
    <property type="entry name" value="SH3 Domains"/>
    <property type="match status" value="1"/>
</dbReference>
<dbReference type="WBParaSite" id="MhA1_Contig96.frz3.gene9">
    <property type="protein sequence ID" value="MhA1_Contig96.frz3.gene9"/>
    <property type="gene ID" value="MhA1_Contig96.frz3.gene9"/>
</dbReference>
<dbReference type="InterPro" id="IPR009003">
    <property type="entry name" value="Peptidase_S1_PA"/>
</dbReference>